<proteinExistence type="predicted"/>
<evidence type="ECO:0000313" key="1">
    <source>
        <dbReference type="EMBL" id="SAL56680.1"/>
    </source>
</evidence>
<protein>
    <submittedName>
        <fullName evidence="1">Uncharacterized protein</fullName>
    </submittedName>
</protein>
<name>A0A158IKY1_9BURK</name>
<organism evidence="1 2">
    <name type="scientific">Caballeronia arvi</name>
    <dbReference type="NCBI Taxonomy" id="1777135"/>
    <lineage>
        <taxon>Bacteria</taxon>
        <taxon>Pseudomonadati</taxon>
        <taxon>Pseudomonadota</taxon>
        <taxon>Betaproteobacteria</taxon>
        <taxon>Burkholderiales</taxon>
        <taxon>Burkholderiaceae</taxon>
        <taxon>Caballeronia</taxon>
    </lineage>
</organism>
<accession>A0A158IKY1</accession>
<comment type="caution">
    <text evidence="1">The sequence shown here is derived from an EMBL/GenBank/DDBJ whole genome shotgun (WGS) entry which is preliminary data.</text>
</comment>
<dbReference type="RefSeq" id="WP_143749215.1">
    <property type="nucleotide sequence ID" value="NZ_FCOM02000009.1"/>
</dbReference>
<reference evidence="1" key="1">
    <citation type="submission" date="2016-01" db="EMBL/GenBank/DDBJ databases">
        <authorList>
            <person name="Peeters C."/>
        </authorList>
    </citation>
    <scope>NUCLEOTIDE SEQUENCE [LARGE SCALE GENOMIC DNA]</scope>
    <source>
        <strain evidence="1">LMG 29317</strain>
    </source>
</reference>
<dbReference type="EMBL" id="FCOM02000009">
    <property type="protein sequence ID" value="SAL56680.1"/>
    <property type="molecule type" value="Genomic_DNA"/>
</dbReference>
<sequence length="83" mass="9786">MFKTIRAELPWNITAEEIQEYAEQAAIRRKLEVESRKGTPEEYIDSPEYNDRFIEHLLNFPKLDVEDNFFDRHPDRGASDVSG</sequence>
<dbReference type="Proteomes" id="UP000055019">
    <property type="component" value="Unassembled WGS sequence"/>
</dbReference>
<evidence type="ECO:0000313" key="2">
    <source>
        <dbReference type="Proteomes" id="UP000055019"/>
    </source>
</evidence>
<dbReference type="OrthoDB" id="9133053at2"/>
<keyword evidence="2" id="KW-1185">Reference proteome</keyword>
<dbReference type="AlphaFoldDB" id="A0A158IKY1"/>
<gene>
    <name evidence="1" type="ORF">AWB74_02599</name>
</gene>